<feature type="transmembrane region" description="Helical" evidence="17">
    <location>
        <begin position="190"/>
        <end position="210"/>
    </location>
</feature>
<sequence length="272" mass="30012">MHTIFEAIIIGIVEGLTEFLPVSSTGHMILTESLLHIDTENDPVMNTFNFVIQLGAILAVVLIYWKRILSLFGLVKRKSESKTGKKLNLFHILIGIVPAGIVGVLFNDIVDEKLFNTTTVLVGLVLGGVLLIIAEKKKEQPTTMVLDDLTYRQAFAIGLWQLISIWPGFSRSGSTIAGGMLSGVSRAASADFTFIMAIPIMFGASGVYFLKNYDALSSDDLAFFIVGFLVAFVVALLAVVTFIKLVQKMKLTYFAYYRFAIAIIFALYMFLK</sequence>
<dbReference type="EMBL" id="JAVDSB010000008">
    <property type="protein sequence ID" value="MDR6552964.1"/>
    <property type="molecule type" value="Genomic_DNA"/>
</dbReference>
<dbReference type="Proteomes" id="UP001267290">
    <property type="component" value="Unassembled WGS sequence"/>
</dbReference>
<protein>
    <recommendedName>
        <fullName evidence="4 17">Undecaprenyl-diphosphatase</fullName>
        <ecNumber evidence="3 17">3.6.1.27</ecNumber>
    </recommendedName>
    <alternativeName>
        <fullName evidence="15 17">Bacitracin resistance protein</fullName>
    </alternativeName>
    <alternativeName>
        <fullName evidence="14 17">Undecaprenyl pyrophosphate phosphatase</fullName>
    </alternativeName>
</protein>
<dbReference type="RefSeq" id="WP_310500451.1">
    <property type="nucleotide sequence ID" value="NZ_JAVDSB010000008.1"/>
</dbReference>
<feature type="transmembrane region" description="Helical" evidence="17">
    <location>
        <begin position="113"/>
        <end position="134"/>
    </location>
</feature>
<evidence type="ECO:0000313" key="18">
    <source>
        <dbReference type="EMBL" id="MDR6552964.1"/>
    </source>
</evidence>
<keyword evidence="11 17" id="KW-0472">Membrane</keyword>
<keyword evidence="13 17" id="KW-0961">Cell wall biogenesis/degradation</keyword>
<dbReference type="HAMAP" id="MF_01006">
    <property type="entry name" value="Undec_diphosphatase"/>
    <property type="match status" value="1"/>
</dbReference>
<feature type="transmembrane region" description="Helical" evidence="17">
    <location>
        <begin position="50"/>
        <end position="75"/>
    </location>
</feature>
<proteinExistence type="inferred from homology"/>
<dbReference type="GO" id="GO:0050380">
    <property type="term" value="F:undecaprenyl-diphosphatase activity"/>
    <property type="evidence" value="ECO:0007669"/>
    <property type="project" value="UniProtKB-EC"/>
</dbReference>
<evidence type="ECO:0000256" key="3">
    <source>
        <dbReference type="ARBA" id="ARBA00012374"/>
    </source>
</evidence>
<comment type="miscellaneous">
    <text evidence="17">Bacitracin is thought to be involved in the inhibition of peptidoglycan synthesis by sequestering undecaprenyl diphosphate, thereby reducing the pool of lipid carrier available.</text>
</comment>
<evidence type="ECO:0000256" key="14">
    <source>
        <dbReference type="ARBA" id="ARBA00032707"/>
    </source>
</evidence>
<feature type="transmembrane region" description="Helical" evidence="17">
    <location>
        <begin position="222"/>
        <end position="243"/>
    </location>
</feature>
<evidence type="ECO:0000256" key="8">
    <source>
        <dbReference type="ARBA" id="ARBA00022960"/>
    </source>
</evidence>
<comment type="similarity">
    <text evidence="2 17">Belongs to the UppP family.</text>
</comment>
<gene>
    <name evidence="17" type="primary">uppP</name>
    <name evidence="18" type="ORF">J2736_004171</name>
</gene>
<evidence type="ECO:0000256" key="2">
    <source>
        <dbReference type="ARBA" id="ARBA00010621"/>
    </source>
</evidence>
<comment type="caution">
    <text evidence="18">The sequence shown here is derived from an EMBL/GenBank/DDBJ whole genome shotgun (WGS) entry which is preliminary data.</text>
</comment>
<keyword evidence="7 17" id="KW-0378">Hydrolase</keyword>
<evidence type="ECO:0000256" key="9">
    <source>
        <dbReference type="ARBA" id="ARBA00022984"/>
    </source>
</evidence>
<evidence type="ECO:0000256" key="11">
    <source>
        <dbReference type="ARBA" id="ARBA00023136"/>
    </source>
</evidence>
<evidence type="ECO:0000313" key="19">
    <source>
        <dbReference type="Proteomes" id="UP001267290"/>
    </source>
</evidence>
<evidence type="ECO:0000256" key="16">
    <source>
        <dbReference type="ARBA" id="ARBA00047594"/>
    </source>
</evidence>
<keyword evidence="12 17" id="KW-0046">Antibiotic resistance</keyword>
<reference evidence="18 19" key="1">
    <citation type="submission" date="2023-07" db="EMBL/GenBank/DDBJ databases">
        <title>Sorghum-associated microbial communities from plants grown in Nebraska, USA.</title>
        <authorList>
            <person name="Schachtman D."/>
        </authorList>
    </citation>
    <scope>NUCLEOTIDE SEQUENCE [LARGE SCALE GENOMIC DNA]</scope>
    <source>
        <strain evidence="18 19">CC258</strain>
    </source>
</reference>
<evidence type="ECO:0000256" key="4">
    <source>
        <dbReference type="ARBA" id="ARBA00021581"/>
    </source>
</evidence>
<organism evidence="18 19">
    <name type="scientific">Paenibacillus qinlingensis</name>
    <dbReference type="NCBI Taxonomy" id="1837343"/>
    <lineage>
        <taxon>Bacteria</taxon>
        <taxon>Bacillati</taxon>
        <taxon>Bacillota</taxon>
        <taxon>Bacilli</taxon>
        <taxon>Bacillales</taxon>
        <taxon>Paenibacillaceae</taxon>
        <taxon>Paenibacillus</taxon>
    </lineage>
</organism>
<keyword evidence="8 17" id="KW-0133">Cell shape</keyword>
<keyword evidence="19" id="KW-1185">Reference proteome</keyword>
<evidence type="ECO:0000256" key="13">
    <source>
        <dbReference type="ARBA" id="ARBA00023316"/>
    </source>
</evidence>
<evidence type="ECO:0000256" key="15">
    <source>
        <dbReference type="ARBA" id="ARBA00032932"/>
    </source>
</evidence>
<comment type="function">
    <text evidence="17">Catalyzes the dephosphorylation of undecaprenyl diphosphate (UPP). Confers resistance to bacitracin.</text>
</comment>
<evidence type="ECO:0000256" key="6">
    <source>
        <dbReference type="ARBA" id="ARBA00022692"/>
    </source>
</evidence>
<dbReference type="PANTHER" id="PTHR30622:SF3">
    <property type="entry name" value="UNDECAPRENYL-DIPHOSPHATASE"/>
    <property type="match status" value="1"/>
</dbReference>
<accession>A0ABU1P089</accession>
<keyword evidence="10 17" id="KW-1133">Transmembrane helix</keyword>
<comment type="catalytic activity">
    <reaction evidence="16 17">
        <text>di-trans,octa-cis-undecaprenyl diphosphate + H2O = di-trans,octa-cis-undecaprenyl phosphate + phosphate + H(+)</text>
        <dbReference type="Rhea" id="RHEA:28094"/>
        <dbReference type="ChEBI" id="CHEBI:15377"/>
        <dbReference type="ChEBI" id="CHEBI:15378"/>
        <dbReference type="ChEBI" id="CHEBI:43474"/>
        <dbReference type="ChEBI" id="CHEBI:58405"/>
        <dbReference type="ChEBI" id="CHEBI:60392"/>
        <dbReference type="EC" id="3.6.1.27"/>
    </reaction>
</comment>
<keyword evidence="9 17" id="KW-0573">Peptidoglycan synthesis</keyword>
<feature type="transmembrane region" description="Helical" evidence="17">
    <location>
        <begin position="255"/>
        <end position="271"/>
    </location>
</feature>
<dbReference type="InterPro" id="IPR003824">
    <property type="entry name" value="UppP"/>
</dbReference>
<dbReference type="EC" id="3.6.1.27" evidence="3 17"/>
<comment type="subcellular location">
    <subcellularLocation>
        <location evidence="1 17">Cell membrane</location>
        <topology evidence="1 17">Multi-pass membrane protein</topology>
    </subcellularLocation>
</comment>
<name>A0ABU1P089_9BACL</name>
<evidence type="ECO:0000256" key="7">
    <source>
        <dbReference type="ARBA" id="ARBA00022801"/>
    </source>
</evidence>
<feature type="transmembrane region" description="Helical" evidence="17">
    <location>
        <begin position="87"/>
        <end position="107"/>
    </location>
</feature>
<dbReference type="Pfam" id="PF02673">
    <property type="entry name" value="BacA"/>
    <property type="match status" value="1"/>
</dbReference>
<dbReference type="PANTHER" id="PTHR30622">
    <property type="entry name" value="UNDECAPRENYL-DIPHOSPHATASE"/>
    <property type="match status" value="1"/>
</dbReference>
<keyword evidence="6 17" id="KW-0812">Transmembrane</keyword>
<dbReference type="NCBIfam" id="NF001390">
    <property type="entry name" value="PRK00281.1-4"/>
    <property type="match status" value="1"/>
</dbReference>
<evidence type="ECO:0000256" key="1">
    <source>
        <dbReference type="ARBA" id="ARBA00004651"/>
    </source>
</evidence>
<evidence type="ECO:0000256" key="10">
    <source>
        <dbReference type="ARBA" id="ARBA00022989"/>
    </source>
</evidence>
<dbReference type="NCBIfam" id="TIGR00753">
    <property type="entry name" value="undec_PP_bacA"/>
    <property type="match status" value="1"/>
</dbReference>
<keyword evidence="5 17" id="KW-1003">Cell membrane</keyword>
<evidence type="ECO:0000256" key="12">
    <source>
        <dbReference type="ARBA" id="ARBA00023251"/>
    </source>
</evidence>
<evidence type="ECO:0000256" key="17">
    <source>
        <dbReference type="HAMAP-Rule" id="MF_01006"/>
    </source>
</evidence>
<evidence type="ECO:0000256" key="5">
    <source>
        <dbReference type="ARBA" id="ARBA00022475"/>
    </source>
</evidence>